<dbReference type="PANTHER" id="PTHR11157">
    <property type="entry name" value="FATTY ACID ACYL TRANSFERASE-RELATED"/>
    <property type="match status" value="1"/>
</dbReference>
<name>X6P968_RETFI</name>
<keyword evidence="7 10" id="KW-0443">Lipid metabolism</keyword>
<evidence type="ECO:0000256" key="7">
    <source>
        <dbReference type="ARBA" id="ARBA00023098"/>
    </source>
</evidence>
<comment type="similarity">
    <text evidence="10">Belongs to the ELO family.</text>
</comment>
<dbReference type="GO" id="GO:0009922">
    <property type="term" value="F:fatty acid elongase activity"/>
    <property type="evidence" value="ECO:0007669"/>
    <property type="project" value="InterPro"/>
</dbReference>
<organism evidence="12 13">
    <name type="scientific">Reticulomyxa filosa</name>
    <dbReference type="NCBI Taxonomy" id="46433"/>
    <lineage>
        <taxon>Eukaryota</taxon>
        <taxon>Sar</taxon>
        <taxon>Rhizaria</taxon>
        <taxon>Retaria</taxon>
        <taxon>Foraminifera</taxon>
        <taxon>Monothalamids</taxon>
        <taxon>Reticulomyxidae</taxon>
        <taxon>Reticulomyxa</taxon>
    </lineage>
</organism>
<evidence type="ECO:0000313" key="12">
    <source>
        <dbReference type="EMBL" id="ETO34658.1"/>
    </source>
</evidence>
<comment type="subcellular location">
    <subcellularLocation>
        <location evidence="1">Membrane</location>
        <topology evidence="1">Multi-pass membrane protein</topology>
    </subcellularLocation>
</comment>
<dbReference type="OrthoDB" id="10259681at2759"/>
<evidence type="ECO:0000256" key="5">
    <source>
        <dbReference type="ARBA" id="ARBA00022832"/>
    </source>
</evidence>
<keyword evidence="4 10" id="KW-0812">Transmembrane</keyword>
<keyword evidence="8 10" id="KW-0472">Membrane</keyword>
<gene>
    <name evidence="12" type="ORF">RFI_02431</name>
</gene>
<evidence type="ECO:0000256" key="11">
    <source>
        <dbReference type="SAM" id="MobiDB-lite"/>
    </source>
</evidence>
<proteinExistence type="inferred from homology"/>
<feature type="transmembrane region" description="Helical" evidence="10">
    <location>
        <begin position="103"/>
        <end position="124"/>
    </location>
</feature>
<feature type="transmembrane region" description="Helical" evidence="10">
    <location>
        <begin position="289"/>
        <end position="308"/>
    </location>
</feature>
<dbReference type="GO" id="GO:0034626">
    <property type="term" value="P:fatty acid elongation, polyunsaturated fatty acid"/>
    <property type="evidence" value="ECO:0007669"/>
    <property type="project" value="TreeGrafter"/>
</dbReference>
<dbReference type="EC" id="2.3.1.-" evidence="10"/>
<comment type="caution">
    <text evidence="12">The sequence shown here is derived from an EMBL/GenBank/DDBJ whole genome shotgun (WGS) entry which is preliminary data.</text>
</comment>
<keyword evidence="2 10" id="KW-0444">Lipid biosynthesis</keyword>
<feature type="transmembrane region" description="Helical" evidence="10">
    <location>
        <begin position="181"/>
        <end position="199"/>
    </location>
</feature>
<evidence type="ECO:0000256" key="8">
    <source>
        <dbReference type="ARBA" id="ARBA00023136"/>
    </source>
</evidence>
<evidence type="ECO:0000256" key="2">
    <source>
        <dbReference type="ARBA" id="ARBA00022516"/>
    </source>
</evidence>
<keyword evidence="13" id="KW-1185">Reference proteome</keyword>
<keyword evidence="6 10" id="KW-1133">Transmembrane helix</keyword>
<evidence type="ECO:0000313" key="13">
    <source>
        <dbReference type="Proteomes" id="UP000023152"/>
    </source>
</evidence>
<reference evidence="12 13" key="1">
    <citation type="journal article" date="2013" name="Curr. Biol.">
        <title>The Genome of the Foraminiferan Reticulomyxa filosa.</title>
        <authorList>
            <person name="Glockner G."/>
            <person name="Hulsmann N."/>
            <person name="Schleicher M."/>
            <person name="Noegel A.A."/>
            <person name="Eichinger L."/>
            <person name="Gallinger C."/>
            <person name="Pawlowski J."/>
            <person name="Sierra R."/>
            <person name="Euteneuer U."/>
            <person name="Pillet L."/>
            <person name="Moustafa A."/>
            <person name="Platzer M."/>
            <person name="Groth M."/>
            <person name="Szafranski K."/>
            <person name="Schliwa M."/>
        </authorList>
    </citation>
    <scope>NUCLEOTIDE SEQUENCE [LARGE SCALE GENOMIC DNA]</scope>
</reference>
<accession>X6P968</accession>
<dbReference type="InterPro" id="IPR002076">
    <property type="entry name" value="ELO_fam"/>
</dbReference>
<dbReference type="GO" id="GO:0030148">
    <property type="term" value="P:sphingolipid biosynthetic process"/>
    <property type="evidence" value="ECO:0007669"/>
    <property type="project" value="TreeGrafter"/>
</dbReference>
<evidence type="ECO:0000256" key="4">
    <source>
        <dbReference type="ARBA" id="ARBA00022692"/>
    </source>
</evidence>
<dbReference type="AlphaFoldDB" id="X6P968"/>
<feature type="transmembrane region" description="Helical" evidence="10">
    <location>
        <begin position="47"/>
        <end position="64"/>
    </location>
</feature>
<evidence type="ECO:0000256" key="3">
    <source>
        <dbReference type="ARBA" id="ARBA00022679"/>
    </source>
</evidence>
<keyword evidence="3 10" id="KW-0808">Transferase</keyword>
<dbReference type="EMBL" id="ASPP01002384">
    <property type="protein sequence ID" value="ETO34658.1"/>
    <property type="molecule type" value="Genomic_DNA"/>
</dbReference>
<comment type="catalytic activity">
    <reaction evidence="10">
        <text>an acyl-CoA + malonyl-CoA + H(+) = a 3-oxoacyl-CoA + CO2 + CoA</text>
        <dbReference type="Rhea" id="RHEA:50252"/>
        <dbReference type="ChEBI" id="CHEBI:15378"/>
        <dbReference type="ChEBI" id="CHEBI:16526"/>
        <dbReference type="ChEBI" id="CHEBI:57287"/>
        <dbReference type="ChEBI" id="CHEBI:57384"/>
        <dbReference type="ChEBI" id="CHEBI:58342"/>
        <dbReference type="ChEBI" id="CHEBI:90726"/>
    </reaction>
    <physiologicalReaction direction="left-to-right" evidence="10">
        <dbReference type="Rhea" id="RHEA:50253"/>
    </physiologicalReaction>
</comment>
<evidence type="ECO:0000256" key="1">
    <source>
        <dbReference type="ARBA" id="ARBA00004141"/>
    </source>
</evidence>
<evidence type="ECO:0000256" key="10">
    <source>
        <dbReference type="RuleBase" id="RU361115"/>
    </source>
</evidence>
<dbReference type="GO" id="GO:0034625">
    <property type="term" value="P:fatty acid elongation, monounsaturated fatty acid"/>
    <property type="evidence" value="ECO:0007669"/>
    <property type="project" value="TreeGrafter"/>
</dbReference>
<dbReference type="GO" id="GO:0019367">
    <property type="term" value="P:fatty acid elongation, saturated fatty acid"/>
    <property type="evidence" value="ECO:0007669"/>
    <property type="project" value="TreeGrafter"/>
</dbReference>
<dbReference type="Pfam" id="PF01151">
    <property type="entry name" value="ELO"/>
    <property type="match status" value="1"/>
</dbReference>
<feature type="region of interest" description="Disordered" evidence="11">
    <location>
        <begin position="73"/>
        <end position="93"/>
    </location>
</feature>
<evidence type="ECO:0000256" key="6">
    <source>
        <dbReference type="ARBA" id="ARBA00022989"/>
    </source>
</evidence>
<keyword evidence="9 10" id="KW-0275">Fatty acid biosynthesis</keyword>
<feature type="compositionally biased region" description="Low complexity" evidence="11">
    <location>
        <begin position="80"/>
        <end position="90"/>
    </location>
</feature>
<dbReference type="GO" id="GO:0042761">
    <property type="term" value="P:very long-chain fatty acid biosynthetic process"/>
    <property type="evidence" value="ECO:0007669"/>
    <property type="project" value="TreeGrafter"/>
</dbReference>
<evidence type="ECO:0000256" key="9">
    <source>
        <dbReference type="ARBA" id="ARBA00023160"/>
    </source>
</evidence>
<dbReference type="GO" id="GO:0005789">
    <property type="term" value="C:endoplasmic reticulum membrane"/>
    <property type="evidence" value="ECO:0007669"/>
    <property type="project" value="TreeGrafter"/>
</dbReference>
<comment type="caution">
    <text evidence="10">Lacks conserved residue(s) required for the propagation of feature annotation.</text>
</comment>
<protein>
    <recommendedName>
        <fullName evidence="10">Elongation of fatty acids protein</fullName>
        <ecNumber evidence="10">2.3.1.-</ecNumber>
    </recommendedName>
</protein>
<sequence>MSMKQIFESYNWGSLFPHNSSAGAYWLELQINDTVHVDMDTYGFVRFRFPILLCLGYVASVLVSQPKKDVDEKNVKSAKGDSSSKPIGSDSSEHWTNQASFKAFVFVHNMALCIFSAMCFYQTFPVMYRLIFHTPLTITFCQGWAEVFDGPFGYWSWLFYLSKYWEFVDTWLLIAKGRRPIFLQVFFMIFFFCPVGNFWRKNYIQKKSYTFAIFFLRETQKKKITTVEISSRWRSVFMLVWCGDAIEWILSVCGVEQLYSYRDIAVGWSCLVAQLYFFTPCLRKEDVVSSVYVLWYITTLFFMFRQFYHNTYNTPKQIKKE</sequence>
<dbReference type="Proteomes" id="UP000023152">
    <property type="component" value="Unassembled WGS sequence"/>
</dbReference>
<keyword evidence="5 10" id="KW-0276">Fatty acid metabolism</keyword>